<dbReference type="EMBL" id="QXFX01000735">
    <property type="protein sequence ID" value="KAE9105728.1"/>
    <property type="molecule type" value="Genomic_DNA"/>
</dbReference>
<evidence type="ECO:0000256" key="1">
    <source>
        <dbReference type="SAM" id="SignalP"/>
    </source>
</evidence>
<feature type="chain" id="PRO_5036165078" evidence="1">
    <location>
        <begin position="21"/>
        <end position="65"/>
    </location>
</feature>
<evidence type="ECO:0000313" key="2">
    <source>
        <dbReference type="EMBL" id="KAE8935622.1"/>
    </source>
</evidence>
<evidence type="ECO:0000313" key="16">
    <source>
        <dbReference type="Proteomes" id="UP000440732"/>
    </source>
</evidence>
<feature type="signal peptide" evidence="1">
    <location>
        <begin position="1"/>
        <end position="20"/>
    </location>
</feature>
<evidence type="ECO:0000313" key="15">
    <source>
        <dbReference type="Proteomes" id="UP000440367"/>
    </source>
</evidence>
<sequence>MLRPGLTKLLYVSILSTVGDLTIFIHTCTPAQKQPGDDWLKMSCDGRMPCVYGPAKLCVLSQDFV</sequence>
<protein>
    <submittedName>
        <fullName evidence="3">Uncharacterized protein</fullName>
    </submittedName>
</protein>
<dbReference type="Proteomes" id="UP000440367">
    <property type="component" value="Unassembled WGS sequence"/>
</dbReference>
<keyword evidence="1" id="KW-0732">Signal</keyword>
<evidence type="ECO:0000313" key="5">
    <source>
        <dbReference type="EMBL" id="KAE9106394.1"/>
    </source>
</evidence>
<evidence type="ECO:0000313" key="13">
    <source>
        <dbReference type="Proteomes" id="UP000433483"/>
    </source>
</evidence>
<evidence type="ECO:0000313" key="17">
    <source>
        <dbReference type="Proteomes" id="UP000441208"/>
    </source>
</evidence>
<evidence type="ECO:0000313" key="4">
    <source>
        <dbReference type="EMBL" id="KAE9105728.1"/>
    </source>
</evidence>
<evidence type="ECO:0000313" key="7">
    <source>
        <dbReference type="EMBL" id="KAE9200107.1"/>
    </source>
</evidence>
<comment type="caution">
    <text evidence="3">The sequence shown here is derived from an EMBL/GenBank/DDBJ whole genome shotgun (WGS) entry which is preliminary data.</text>
</comment>
<dbReference type="Proteomes" id="UP000440732">
    <property type="component" value="Unassembled WGS sequence"/>
</dbReference>
<dbReference type="EMBL" id="QXGD01000784">
    <property type="protein sequence ID" value="KAE9224771.1"/>
    <property type="molecule type" value="Genomic_DNA"/>
</dbReference>
<evidence type="ECO:0000313" key="3">
    <source>
        <dbReference type="EMBL" id="KAE9026818.1"/>
    </source>
</evidence>
<dbReference type="EMBL" id="QXFY01000281">
    <property type="protein sequence ID" value="KAE9349443.1"/>
    <property type="molecule type" value="Genomic_DNA"/>
</dbReference>
<name>A0A6A3M983_9STRA</name>
<evidence type="ECO:0000313" key="8">
    <source>
        <dbReference type="EMBL" id="KAE9223442.1"/>
    </source>
</evidence>
<evidence type="ECO:0000313" key="10">
    <source>
        <dbReference type="EMBL" id="KAE9326117.1"/>
    </source>
</evidence>
<evidence type="ECO:0000313" key="18">
    <source>
        <dbReference type="Proteomes" id="UP000460718"/>
    </source>
</evidence>
<keyword evidence="13" id="KW-1185">Reference proteome</keyword>
<dbReference type="Proteomes" id="UP000437068">
    <property type="component" value="Unassembled WGS sequence"/>
</dbReference>
<dbReference type="EMBL" id="QXFW01000070">
    <property type="protein sequence ID" value="KAE9026818.1"/>
    <property type="molecule type" value="Genomic_DNA"/>
</dbReference>
<dbReference type="Proteomes" id="UP000429523">
    <property type="component" value="Unassembled WGS sequence"/>
</dbReference>
<dbReference type="AlphaFoldDB" id="A0A6A3M983"/>
<evidence type="ECO:0000313" key="12">
    <source>
        <dbReference type="Proteomes" id="UP000429523"/>
    </source>
</evidence>
<dbReference type="Proteomes" id="UP000476176">
    <property type="component" value="Unassembled WGS sequence"/>
</dbReference>
<dbReference type="EMBL" id="QXGA01000832">
    <property type="protein sequence ID" value="KAE9139365.1"/>
    <property type="molecule type" value="Genomic_DNA"/>
</dbReference>
<evidence type="ECO:0000313" key="19">
    <source>
        <dbReference type="Proteomes" id="UP000476176"/>
    </source>
</evidence>
<dbReference type="EMBL" id="QXFZ01000738">
    <property type="protein sequence ID" value="KAE9106394.1"/>
    <property type="molecule type" value="Genomic_DNA"/>
</dbReference>
<evidence type="ECO:0000313" key="20">
    <source>
        <dbReference type="Proteomes" id="UP000486351"/>
    </source>
</evidence>
<dbReference type="EMBL" id="QXGC01000717">
    <property type="protein sequence ID" value="KAE9223442.1"/>
    <property type="molecule type" value="Genomic_DNA"/>
</dbReference>
<accession>A0A6A3M983</accession>
<evidence type="ECO:0000313" key="11">
    <source>
        <dbReference type="EMBL" id="KAE9349443.1"/>
    </source>
</evidence>
<reference evidence="18 19" key="1">
    <citation type="submission" date="2018-09" db="EMBL/GenBank/DDBJ databases">
        <title>Genomic investigation of the strawberry pathogen Phytophthora fragariae indicates pathogenicity is determined by transcriptional variation in three key races.</title>
        <authorList>
            <person name="Adams T.M."/>
            <person name="Armitage A.D."/>
            <person name="Sobczyk M.K."/>
            <person name="Bates H.J."/>
            <person name="Dunwell J.M."/>
            <person name="Nellist C.F."/>
            <person name="Harrison R.J."/>
        </authorList>
    </citation>
    <scope>NUCLEOTIDE SEQUENCE [LARGE SCALE GENOMIC DNA]</scope>
    <source>
        <strain evidence="10 14">A4</strain>
        <strain evidence="9 15">BC-1</strain>
        <strain evidence="8 19">BC-23</strain>
        <strain evidence="7 13">NOV-27</strain>
        <strain evidence="6 16">NOV-5</strain>
        <strain evidence="5 17">NOV-71</strain>
        <strain evidence="11 20">NOV-77</strain>
        <strain evidence="2 12">NOV-9</strain>
        <strain evidence="4 21">ONT-3</strain>
        <strain evidence="3 18">SCRP245</strain>
    </source>
</reference>
<evidence type="ECO:0000313" key="14">
    <source>
        <dbReference type="Proteomes" id="UP000437068"/>
    </source>
</evidence>
<evidence type="ECO:0000313" key="21">
    <source>
        <dbReference type="Proteomes" id="UP000488956"/>
    </source>
</evidence>
<dbReference type="Proteomes" id="UP000441208">
    <property type="component" value="Unassembled WGS sequence"/>
</dbReference>
<dbReference type="Proteomes" id="UP000460718">
    <property type="component" value="Unassembled WGS sequence"/>
</dbReference>
<evidence type="ECO:0000313" key="6">
    <source>
        <dbReference type="EMBL" id="KAE9139365.1"/>
    </source>
</evidence>
<organism evidence="3 18">
    <name type="scientific">Phytophthora fragariae</name>
    <dbReference type="NCBI Taxonomy" id="53985"/>
    <lineage>
        <taxon>Eukaryota</taxon>
        <taxon>Sar</taxon>
        <taxon>Stramenopiles</taxon>
        <taxon>Oomycota</taxon>
        <taxon>Peronosporomycetes</taxon>
        <taxon>Peronosporales</taxon>
        <taxon>Peronosporaceae</taxon>
        <taxon>Phytophthora</taxon>
    </lineage>
</organism>
<dbReference type="Proteomes" id="UP000433483">
    <property type="component" value="Unassembled WGS sequence"/>
</dbReference>
<dbReference type="EMBL" id="QXGF01000787">
    <property type="protein sequence ID" value="KAE8935622.1"/>
    <property type="molecule type" value="Genomic_DNA"/>
</dbReference>
<dbReference type="Proteomes" id="UP000488956">
    <property type="component" value="Unassembled WGS sequence"/>
</dbReference>
<dbReference type="Proteomes" id="UP000486351">
    <property type="component" value="Unassembled WGS sequence"/>
</dbReference>
<gene>
    <name evidence="10" type="ORF">PF001_g2583</name>
    <name evidence="9" type="ORF">PF002_g14611</name>
    <name evidence="8" type="ORF">PF004_g12521</name>
    <name evidence="7" type="ORF">PF005_g15482</name>
    <name evidence="6" type="ORF">PF006_g13764</name>
    <name evidence="5" type="ORF">PF007_g13424</name>
    <name evidence="11" type="ORF">PF008_g6907</name>
    <name evidence="2" type="ORF">PF009_g14451</name>
    <name evidence="4" type="ORF">PF010_g12895</name>
    <name evidence="3" type="ORF">PF011_g2372</name>
</gene>
<evidence type="ECO:0000313" key="9">
    <source>
        <dbReference type="EMBL" id="KAE9224771.1"/>
    </source>
</evidence>
<dbReference type="EMBL" id="QXGB01000962">
    <property type="protein sequence ID" value="KAE9200107.1"/>
    <property type="molecule type" value="Genomic_DNA"/>
</dbReference>
<dbReference type="EMBL" id="QXGE01000074">
    <property type="protein sequence ID" value="KAE9326117.1"/>
    <property type="molecule type" value="Genomic_DNA"/>
</dbReference>
<proteinExistence type="predicted"/>